<keyword evidence="6" id="KW-0560">Oxidoreductase</keyword>
<dbReference type="EMBL" id="JARJCW010000014">
    <property type="protein sequence ID" value="KAJ7217302.1"/>
    <property type="molecule type" value="Genomic_DNA"/>
</dbReference>
<gene>
    <name evidence="11" type="ORF">GGX14DRAFT_561819</name>
</gene>
<dbReference type="Gene3D" id="3.50.50.60">
    <property type="entry name" value="FAD/NAD(P)-binding domain"/>
    <property type="match status" value="1"/>
</dbReference>
<dbReference type="AlphaFoldDB" id="A0AAD6VNG9"/>
<name>A0AAD6VNG9_9AGAR</name>
<evidence type="ECO:0000256" key="7">
    <source>
        <dbReference type="ARBA" id="ARBA00023180"/>
    </source>
</evidence>
<evidence type="ECO:0000256" key="3">
    <source>
        <dbReference type="ARBA" id="ARBA00022630"/>
    </source>
</evidence>
<dbReference type="PROSITE" id="PS00624">
    <property type="entry name" value="GMC_OXRED_2"/>
    <property type="match status" value="1"/>
</dbReference>
<keyword evidence="4 9" id="KW-0732">Signal</keyword>
<evidence type="ECO:0000256" key="6">
    <source>
        <dbReference type="ARBA" id="ARBA00023002"/>
    </source>
</evidence>
<dbReference type="InterPro" id="IPR007867">
    <property type="entry name" value="GMC_OxRtase_C"/>
</dbReference>
<comment type="caution">
    <text evidence="11">The sequence shown here is derived from an EMBL/GenBank/DDBJ whole genome shotgun (WGS) entry which is preliminary data.</text>
</comment>
<dbReference type="Gene3D" id="3.30.560.10">
    <property type="entry name" value="Glucose Oxidase, domain 3"/>
    <property type="match status" value="1"/>
</dbReference>
<protein>
    <submittedName>
        <fullName evidence="11">Alcohol oxidase</fullName>
    </submittedName>
</protein>
<proteinExistence type="inferred from homology"/>
<feature type="active site" description="Proton donor" evidence="8">
    <location>
        <position position="563"/>
    </location>
</feature>
<feature type="domain" description="Glucose-methanol-choline oxidoreductase N-terminal" evidence="10">
    <location>
        <begin position="317"/>
        <end position="331"/>
    </location>
</feature>
<dbReference type="PANTHER" id="PTHR11552">
    <property type="entry name" value="GLUCOSE-METHANOL-CHOLINE GMC OXIDOREDUCTASE"/>
    <property type="match status" value="1"/>
</dbReference>
<dbReference type="GO" id="GO:0050660">
    <property type="term" value="F:flavin adenine dinucleotide binding"/>
    <property type="evidence" value="ECO:0007669"/>
    <property type="project" value="InterPro"/>
</dbReference>
<keyword evidence="12" id="KW-1185">Reference proteome</keyword>
<comment type="cofactor">
    <cofactor evidence="1">
        <name>FAD</name>
        <dbReference type="ChEBI" id="CHEBI:57692"/>
    </cofactor>
</comment>
<dbReference type="PIRSF" id="PIRSF000137">
    <property type="entry name" value="Alcohol_oxidase"/>
    <property type="match status" value="1"/>
</dbReference>
<dbReference type="InterPro" id="IPR000172">
    <property type="entry name" value="GMC_OxRdtase_N"/>
</dbReference>
<dbReference type="SUPFAM" id="SSF54373">
    <property type="entry name" value="FAD-linked reductases, C-terminal domain"/>
    <property type="match status" value="1"/>
</dbReference>
<evidence type="ECO:0000256" key="2">
    <source>
        <dbReference type="ARBA" id="ARBA00010790"/>
    </source>
</evidence>
<evidence type="ECO:0000256" key="1">
    <source>
        <dbReference type="ARBA" id="ARBA00001974"/>
    </source>
</evidence>
<dbReference type="Pfam" id="PF00732">
    <property type="entry name" value="GMC_oxred_N"/>
    <property type="match status" value="1"/>
</dbReference>
<evidence type="ECO:0000313" key="12">
    <source>
        <dbReference type="Proteomes" id="UP001219525"/>
    </source>
</evidence>
<keyword evidence="7" id="KW-0325">Glycoprotein</keyword>
<sequence>MLTLLLLSAVGALSTVPVAHANSCTSALSAATTADATTFAATTYDYIIVGGGTAGLALANRLSANPKLKIGVIEAGIWHKGDPSLEVPANALPGDQGNPEYDWLFETIAQPGAAGRQIAQPRGKLMGGSSGLNLLAWNRASKPEYDAWETLSGSASWSWAGLSAYFPRSQTIEQHQANPFPGVNPAQMAESFTHGSATGPINVSYNDVYTDLITPYVQTFNNLGIKTLSDAEAGSTTGIWNTRMNIDRGHGIRSYSVDGYFAQSCSRPNLLTVTGALASKVVLKKIGTTYTATGVAFSVGGTSFTAQARKEVILSAGSVQTPQLLELSGIGNSNILKAQGITTLIDLPGVGENLQEHLFTIAEWQLNPGLLTFDMLRNNATFDAQQTEIYDTTHGGFLAANDGALAFMPFQQFGNETAQLAAFDAVANGPNVTPLQKAQYKIQRGWITGGTVPMAEAIMFSKGLIAPQQGDSYLTMLVGNMHPMARGSIHINSADAGVAPTIDGNYLGNDYDVQTISQGLEFILKVGQTAPLSGLISSVVAPAITSESDAINWVRTTANPGDHLLGTAALATQANGGVVDASLKVYGTSNLRIVDASIMPFTIATHLQETVYAIAEKAADLILG</sequence>
<evidence type="ECO:0000256" key="9">
    <source>
        <dbReference type="SAM" id="SignalP"/>
    </source>
</evidence>
<reference evidence="11" key="1">
    <citation type="submission" date="2023-03" db="EMBL/GenBank/DDBJ databases">
        <title>Massive genome expansion in bonnet fungi (Mycena s.s.) driven by repeated elements and novel gene families across ecological guilds.</title>
        <authorList>
            <consortium name="Lawrence Berkeley National Laboratory"/>
            <person name="Harder C.B."/>
            <person name="Miyauchi S."/>
            <person name="Viragh M."/>
            <person name="Kuo A."/>
            <person name="Thoen E."/>
            <person name="Andreopoulos B."/>
            <person name="Lu D."/>
            <person name="Skrede I."/>
            <person name="Drula E."/>
            <person name="Henrissat B."/>
            <person name="Morin E."/>
            <person name="Kohler A."/>
            <person name="Barry K."/>
            <person name="LaButti K."/>
            <person name="Morin E."/>
            <person name="Salamov A."/>
            <person name="Lipzen A."/>
            <person name="Mereny Z."/>
            <person name="Hegedus B."/>
            <person name="Baldrian P."/>
            <person name="Stursova M."/>
            <person name="Weitz H."/>
            <person name="Taylor A."/>
            <person name="Grigoriev I.V."/>
            <person name="Nagy L.G."/>
            <person name="Martin F."/>
            <person name="Kauserud H."/>
        </authorList>
    </citation>
    <scope>NUCLEOTIDE SEQUENCE</scope>
    <source>
        <strain evidence="11">9144</strain>
    </source>
</reference>
<feature type="active site" description="Proton acceptor" evidence="8">
    <location>
        <position position="606"/>
    </location>
</feature>
<evidence type="ECO:0000256" key="5">
    <source>
        <dbReference type="ARBA" id="ARBA00022827"/>
    </source>
</evidence>
<evidence type="ECO:0000259" key="10">
    <source>
        <dbReference type="PROSITE" id="PS00624"/>
    </source>
</evidence>
<evidence type="ECO:0000256" key="8">
    <source>
        <dbReference type="PIRSR" id="PIRSR000137-1"/>
    </source>
</evidence>
<evidence type="ECO:0000313" key="11">
    <source>
        <dbReference type="EMBL" id="KAJ7217302.1"/>
    </source>
</evidence>
<accession>A0AAD6VNG9</accession>
<keyword evidence="3" id="KW-0285">Flavoprotein</keyword>
<dbReference type="InterPro" id="IPR012132">
    <property type="entry name" value="GMC_OxRdtase"/>
</dbReference>
<dbReference type="GO" id="GO:0016614">
    <property type="term" value="F:oxidoreductase activity, acting on CH-OH group of donors"/>
    <property type="evidence" value="ECO:0007669"/>
    <property type="project" value="InterPro"/>
</dbReference>
<comment type="similarity">
    <text evidence="2">Belongs to the GMC oxidoreductase family.</text>
</comment>
<feature type="chain" id="PRO_5041957776" evidence="9">
    <location>
        <begin position="22"/>
        <end position="624"/>
    </location>
</feature>
<dbReference type="Proteomes" id="UP001219525">
    <property type="component" value="Unassembled WGS sequence"/>
</dbReference>
<dbReference type="PANTHER" id="PTHR11552:SF201">
    <property type="entry name" value="GLUCOSE-METHANOL-CHOLINE OXIDOREDUCTASE N-TERMINAL DOMAIN-CONTAINING PROTEIN"/>
    <property type="match status" value="1"/>
</dbReference>
<feature type="signal peptide" evidence="9">
    <location>
        <begin position="1"/>
        <end position="21"/>
    </location>
</feature>
<organism evidence="11 12">
    <name type="scientific">Mycena pura</name>
    <dbReference type="NCBI Taxonomy" id="153505"/>
    <lineage>
        <taxon>Eukaryota</taxon>
        <taxon>Fungi</taxon>
        <taxon>Dikarya</taxon>
        <taxon>Basidiomycota</taxon>
        <taxon>Agaricomycotina</taxon>
        <taxon>Agaricomycetes</taxon>
        <taxon>Agaricomycetidae</taxon>
        <taxon>Agaricales</taxon>
        <taxon>Marasmiineae</taxon>
        <taxon>Mycenaceae</taxon>
        <taxon>Mycena</taxon>
    </lineage>
</organism>
<keyword evidence="5" id="KW-0274">FAD</keyword>
<evidence type="ECO:0000256" key="4">
    <source>
        <dbReference type="ARBA" id="ARBA00022729"/>
    </source>
</evidence>
<dbReference type="InterPro" id="IPR036188">
    <property type="entry name" value="FAD/NAD-bd_sf"/>
</dbReference>
<dbReference type="SUPFAM" id="SSF51905">
    <property type="entry name" value="FAD/NAD(P)-binding domain"/>
    <property type="match status" value="1"/>
</dbReference>
<dbReference type="Pfam" id="PF05199">
    <property type="entry name" value="GMC_oxred_C"/>
    <property type="match status" value="1"/>
</dbReference>